<gene>
    <name evidence="3" type="ORF">BX592_10427</name>
</gene>
<sequence length="349" mass="37943">MTPIDLSPLLAPIDDTAPTGPNLEYDPEFAELERIATPKSERSIGDTVKAAEEPDWDKVASVAVALFARTRDLRVAIHLTTAWTRRDGLPGWRAGLALVRGLLERYWEPVHPQLDADDDSDPTARSNALMPLGDTQSVLGYFRSAPFVQSTRLGRFSLRDLRIANGALQVAQPDHGAPLPTLVELEACCSDCPDDQLPETAALLAAALDDARAIDALLVERLSTASPDLTHLIADLYELRKFVDAQVARRFPELAARQAADNAAPDSAAPQPDTAHTPRDDGKIRGSNDVLLRIDEICEYYDRNEPSSPVPVLLKRARRLVGKSFADVLKNVAPGGLAELQTLAGPQDE</sequence>
<dbReference type="Proteomes" id="UP000295509">
    <property type="component" value="Unassembled WGS sequence"/>
</dbReference>
<feature type="compositionally biased region" description="Low complexity" evidence="1">
    <location>
        <begin position="258"/>
        <end position="275"/>
    </location>
</feature>
<proteinExistence type="predicted"/>
<evidence type="ECO:0000313" key="3">
    <source>
        <dbReference type="EMBL" id="TDY52745.1"/>
    </source>
</evidence>
<dbReference type="Pfam" id="PF06812">
    <property type="entry name" value="ImpA_N"/>
    <property type="match status" value="1"/>
</dbReference>
<dbReference type="RefSeq" id="WP_134190785.1">
    <property type="nucleotide sequence ID" value="NZ_JBHLUW010000002.1"/>
</dbReference>
<dbReference type="AlphaFoldDB" id="A0A4R8LXT7"/>
<dbReference type="PANTHER" id="PTHR37951">
    <property type="entry name" value="CYTOPLASMIC PROTEIN-RELATED"/>
    <property type="match status" value="1"/>
</dbReference>
<evidence type="ECO:0000259" key="2">
    <source>
        <dbReference type="Pfam" id="PF06812"/>
    </source>
</evidence>
<dbReference type="PANTHER" id="PTHR37951:SF1">
    <property type="entry name" value="TYPE VI SECRETION SYSTEM COMPONENT TSSA1"/>
    <property type="match status" value="1"/>
</dbReference>
<reference evidence="3 4" key="1">
    <citation type="submission" date="2019-03" db="EMBL/GenBank/DDBJ databases">
        <title>Genomic Encyclopedia of Type Strains, Phase III (KMG-III): the genomes of soil and plant-associated and newly described type strains.</title>
        <authorList>
            <person name="Whitman W."/>
        </authorList>
    </citation>
    <scope>NUCLEOTIDE SEQUENCE [LARGE SCALE GENOMIC DNA]</scope>
    <source>
        <strain evidence="3 4">LMG 29544</strain>
    </source>
</reference>
<dbReference type="NCBIfam" id="TIGR03363">
    <property type="entry name" value="VI_chp_8"/>
    <property type="match status" value="1"/>
</dbReference>
<dbReference type="OrthoDB" id="9771118at2"/>
<dbReference type="InterPro" id="IPR010657">
    <property type="entry name" value="ImpA_N"/>
</dbReference>
<keyword evidence="4" id="KW-1185">Reference proteome</keyword>
<name>A0A4R8LXT7_9BURK</name>
<dbReference type="EMBL" id="SORE01000004">
    <property type="protein sequence ID" value="TDY52745.1"/>
    <property type="molecule type" value="Genomic_DNA"/>
</dbReference>
<organism evidence="3 4">
    <name type="scientific">Paraburkholderia rhizosphaerae</name>
    <dbReference type="NCBI Taxonomy" id="480658"/>
    <lineage>
        <taxon>Bacteria</taxon>
        <taxon>Pseudomonadati</taxon>
        <taxon>Pseudomonadota</taxon>
        <taxon>Betaproteobacteria</taxon>
        <taxon>Burkholderiales</taxon>
        <taxon>Burkholderiaceae</taxon>
        <taxon>Paraburkholderia</taxon>
    </lineage>
</organism>
<dbReference type="InterPro" id="IPR017740">
    <property type="entry name" value="TssA-like"/>
</dbReference>
<feature type="region of interest" description="Disordered" evidence="1">
    <location>
        <begin position="258"/>
        <end position="285"/>
    </location>
</feature>
<feature type="domain" description="ImpA N-terminal" evidence="2">
    <location>
        <begin position="10"/>
        <end position="132"/>
    </location>
</feature>
<feature type="compositionally biased region" description="Basic and acidic residues" evidence="1">
    <location>
        <begin position="276"/>
        <end position="285"/>
    </location>
</feature>
<evidence type="ECO:0000313" key="4">
    <source>
        <dbReference type="Proteomes" id="UP000295509"/>
    </source>
</evidence>
<evidence type="ECO:0000256" key="1">
    <source>
        <dbReference type="SAM" id="MobiDB-lite"/>
    </source>
</evidence>
<feature type="region of interest" description="Disordered" evidence="1">
    <location>
        <begin position="1"/>
        <end position="24"/>
    </location>
</feature>
<protein>
    <submittedName>
        <fullName evidence="3">Type VI secretion system protein ImpA</fullName>
    </submittedName>
</protein>
<comment type="caution">
    <text evidence="3">The sequence shown here is derived from an EMBL/GenBank/DDBJ whole genome shotgun (WGS) entry which is preliminary data.</text>
</comment>
<accession>A0A4R8LXT7</accession>